<evidence type="ECO:0000256" key="10">
    <source>
        <dbReference type="ARBA" id="ARBA00022640"/>
    </source>
</evidence>
<keyword evidence="8" id="KW-0150">Chloroplast</keyword>
<comment type="function">
    <text evidence="2">Catalyzes the gamma-elimination of phosphate from L-phosphohomoserine and the beta-addition of water to produce L-threonine.</text>
</comment>
<evidence type="ECO:0000256" key="13">
    <source>
        <dbReference type="ARBA" id="ARBA00022946"/>
    </source>
</evidence>
<comment type="pathway">
    <text evidence="4">Amino-acid biosynthesis; L-threonine biosynthesis; L-threonine from L-aspartate: step 5/5.</text>
</comment>
<reference evidence="18" key="1">
    <citation type="submission" date="2014-05" db="EMBL/GenBank/DDBJ databases">
        <title>The transcriptome of the halophilic microalga Tetraselmis sp. GSL018 isolated from the Great Salt Lake, Utah.</title>
        <authorList>
            <person name="Jinkerson R.E."/>
            <person name="D'Adamo S."/>
            <person name="Posewitz M.C."/>
        </authorList>
    </citation>
    <scope>NUCLEOTIDE SEQUENCE</scope>
    <source>
        <strain evidence="18">GSL018</strain>
    </source>
</reference>
<dbReference type="InterPro" id="IPR036052">
    <property type="entry name" value="TrpB-like_PALP_sf"/>
</dbReference>
<gene>
    <name evidence="18" type="primary">THRC</name>
    <name evidence="18" type="ORF">TSPGSL018_11347</name>
</gene>
<dbReference type="GO" id="GO:0004795">
    <property type="term" value="F:threonine synthase activity"/>
    <property type="evidence" value="ECO:0007669"/>
    <property type="project" value="UniProtKB-EC"/>
</dbReference>
<evidence type="ECO:0000256" key="2">
    <source>
        <dbReference type="ARBA" id="ARBA00003648"/>
    </source>
</evidence>
<sequence length="612" mass="66693">MPAPSRPGRPLGSTPPFPCFCRGRRNHCCTGNRELSVTRKVLGSGRIALGAKEIHLRKPIYPPKFTRTCHLSGVFTLARSLHSTVRTMPVLSAPSTSSLQGSVSTRVPHNVRQGLSRPTNFGAAAWRSPCPPSTRAQAAAPATTDAEDIRDQAARRVPLEKSHLFNAKYVPFSNIARPKSKLDEEYALDEVVYRAKDGGLLDVQHDMESLAIYGPTYWKALFDERTGRTAWPYGSGVWSKKEWVLPMIPDEHIVSMFEGNSNLFWAERFGKECLGMSELWVKQCGNSHTGSFKDLGMTALVSQVNHIRNIRPGAISAVGCASTGDTSAALSAYCAAAGIPSIVFLPADKISLAQLVQPIANGACVLSIDTDFDGCMRLIREVTAETPIYLANSMNSLRLEGQKTAAIEILQQFDWEVPEWVIIPGGNLGNVYAFYKGFKMAKDLGIVDSIPRMVVAQARNANPLYKAFQKNFESFEPVKATTTFASAIQIGDPVSIDRAILALKESNGIVEEASEEELMDAAARADLTGMFNCPHTGVALAALTKLRERQVIGPNDRTVVVSTAHGLKFTQSKVSYHAQEIPGLTSKYANPPTPVKEDLGAVMDVLKSKFNI</sequence>
<evidence type="ECO:0000256" key="8">
    <source>
        <dbReference type="ARBA" id="ARBA00022528"/>
    </source>
</evidence>
<evidence type="ECO:0000256" key="3">
    <source>
        <dbReference type="ARBA" id="ARBA00004229"/>
    </source>
</evidence>
<comment type="cofactor">
    <cofactor evidence="1 16">
        <name>pyridoxal 5'-phosphate</name>
        <dbReference type="ChEBI" id="CHEBI:597326"/>
    </cofactor>
</comment>
<comment type="similarity">
    <text evidence="5">Belongs to the threonine synthase family.</text>
</comment>
<dbReference type="InterPro" id="IPR050214">
    <property type="entry name" value="Cys_Synth/Cystath_Beta-Synth"/>
</dbReference>
<comment type="subcellular location">
    <subcellularLocation>
        <location evidence="3">Plastid</location>
        <location evidence="3">Chloroplast</location>
    </subcellularLocation>
</comment>
<feature type="domain" description="Tryptophan synthase beta chain-like PALP" evidence="17">
    <location>
        <begin position="254"/>
        <end position="563"/>
    </location>
</feature>
<keyword evidence="11" id="KW-0949">S-adenosyl-L-methionine</keyword>
<dbReference type="AlphaFoldDB" id="A0A061RA35"/>
<dbReference type="PANTHER" id="PTHR10314">
    <property type="entry name" value="CYSTATHIONINE BETA-SYNTHASE"/>
    <property type="match status" value="1"/>
</dbReference>
<name>A0A061RA35_9CHLO</name>
<dbReference type="EC" id="4.2.3.1" evidence="7"/>
<evidence type="ECO:0000259" key="17">
    <source>
        <dbReference type="Pfam" id="PF00291"/>
    </source>
</evidence>
<accession>A0A061RA35</accession>
<evidence type="ECO:0000313" key="18">
    <source>
        <dbReference type="EMBL" id="JAC67371.1"/>
    </source>
</evidence>
<dbReference type="FunFam" id="3.40.50.1100:FF:000030">
    <property type="entry name" value="Threonine synthase 1, chloroplastic"/>
    <property type="match status" value="1"/>
</dbReference>
<evidence type="ECO:0000256" key="14">
    <source>
        <dbReference type="ARBA" id="ARBA00023239"/>
    </source>
</evidence>
<dbReference type="InterPro" id="IPR004450">
    <property type="entry name" value="Thr_synthase-like"/>
</dbReference>
<keyword evidence="10" id="KW-0934">Plastid</keyword>
<comment type="catalytic activity">
    <reaction evidence="15">
        <text>O-phospho-L-homoserine + H2O = L-threonine + phosphate</text>
        <dbReference type="Rhea" id="RHEA:10840"/>
        <dbReference type="ChEBI" id="CHEBI:15377"/>
        <dbReference type="ChEBI" id="CHEBI:43474"/>
        <dbReference type="ChEBI" id="CHEBI:57590"/>
        <dbReference type="ChEBI" id="CHEBI:57926"/>
        <dbReference type="EC" id="4.2.3.1"/>
    </reaction>
</comment>
<protein>
    <recommendedName>
        <fullName evidence="7">threonine synthase</fullName>
        <ecNumber evidence="7">4.2.3.1</ecNumber>
    </recommendedName>
</protein>
<keyword evidence="9" id="KW-0028">Amino-acid biosynthesis</keyword>
<evidence type="ECO:0000256" key="6">
    <source>
        <dbReference type="ARBA" id="ARBA00011738"/>
    </source>
</evidence>
<dbReference type="NCBIfam" id="TIGR00260">
    <property type="entry name" value="thrC"/>
    <property type="match status" value="1"/>
</dbReference>
<evidence type="ECO:0000256" key="16">
    <source>
        <dbReference type="PIRSR" id="PIRSR604450-51"/>
    </source>
</evidence>
<dbReference type="GO" id="GO:0008652">
    <property type="term" value="P:amino acid biosynthetic process"/>
    <property type="evidence" value="ECO:0007669"/>
    <property type="project" value="UniProtKB-KW"/>
</dbReference>
<dbReference type="EMBL" id="GBEZ01019146">
    <property type="protein sequence ID" value="JAC67371.1"/>
    <property type="molecule type" value="Transcribed_RNA"/>
</dbReference>
<dbReference type="SUPFAM" id="SSF53686">
    <property type="entry name" value="Tryptophan synthase beta subunit-like PLP-dependent enzymes"/>
    <property type="match status" value="1"/>
</dbReference>
<evidence type="ECO:0000256" key="12">
    <source>
        <dbReference type="ARBA" id="ARBA00022898"/>
    </source>
</evidence>
<evidence type="ECO:0000256" key="7">
    <source>
        <dbReference type="ARBA" id="ARBA00013028"/>
    </source>
</evidence>
<keyword evidence="12 16" id="KW-0663">Pyridoxal phosphate</keyword>
<keyword evidence="14" id="KW-0456">Lyase</keyword>
<organism evidence="18">
    <name type="scientific">Tetraselmis sp. GSL018</name>
    <dbReference type="NCBI Taxonomy" id="582737"/>
    <lineage>
        <taxon>Eukaryota</taxon>
        <taxon>Viridiplantae</taxon>
        <taxon>Chlorophyta</taxon>
        <taxon>core chlorophytes</taxon>
        <taxon>Chlorodendrophyceae</taxon>
        <taxon>Chlorodendrales</taxon>
        <taxon>Chlorodendraceae</taxon>
        <taxon>Tetraselmis</taxon>
    </lineage>
</organism>
<dbReference type="InterPro" id="IPR001926">
    <property type="entry name" value="TrpB-like_PALP"/>
</dbReference>
<evidence type="ECO:0000256" key="9">
    <source>
        <dbReference type="ARBA" id="ARBA00022605"/>
    </source>
</evidence>
<evidence type="ECO:0000256" key="1">
    <source>
        <dbReference type="ARBA" id="ARBA00001933"/>
    </source>
</evidence>
<feature type="modified residue" description="N6-(pyridoxal phosphate)lysine" evidence="16">
    <location>
        <position position="293"/>
    </location>
</feature>
<keyword evidence="13" id="KW-0809">Transit peptide</keyword>
<dbReference type="CDD" id="cd01563">
    <property type="entry name" value="Thr-synth_1"/>
    <property type="match status" value="1"/>
</dbReference>
<dbReference type="Pfam" id="PF00291">
    <property type="entry name" value="PALP"/>
    <property type="match status" value="1"/>
</dbReference>
<evidence type="ECO:0000256" key="5">
    <source>
        <dbReference type="ARBA" id="ARBA00005517"/>
    </source>
</evidence>
<evidence type="ECO:0000256" key="11">
    <source>
        <dbReference type="ARBA" id="ARBA00022691"/>
    </source>
</evidence>
<comment type="subunit">
    <text evidence="6">Homodimer.</text>
</comment>
<evidence type="ECO:0000256" key="15">
    <source>
        <dbReference type="ARBA" id="ARBA00049144"/>
    </source>
</evidence>
<dbReference type="Gene3D" id="3.40.50.1100">
    <property type="match status" value="2"/>
</dbReference>
<dbReference type="GO" id="GO:0009507">
    <property type="term" value="C:chloroplast"/>
    <property type="evidence" value="ECO:0007669"/>
    <property type="project" value="UniProtKB-SubCell"/>
</dbReference>
<proteinExistence type="inferred from homology"/>
<evidence type="ECO:0000256" key="4">
    <source>
        <dbReference type="ARBA" id="ARBA00004979"/>
    </source>
</evidence>